<dbReference type="Gene3D" id="3.20.10.10">
    <property type="entry name" value="D-amino Acid Aminotransferase, subunit A, domain 2"/>
    <property type="match status" value="1"/>
</dbReference>
<dbReference type="GO" id="GO:0009099">
    <property type="term" value="P:L-valine biosynthetic process"/>
    <property type="evidence" value="ECO:0007669"/>
    <property type="project" value="TreeGrafter"/>
</dbReference>
<evidence type="ECO:0000256" key="11">
    <source>
        <dbReference type="RuleBase" id="RU004517"/>
    </source>
</evidence>
<dbReference type="InterPro" id="IPR005786">
    <property type="entry name" value="B_amino_transII"/>
</dbReference>
<comment type="catalytic activity">
    <reaction evidence="11">
        <text>L-isoleucine + 2-oxoglutarate = (S)-3-methyl-2-oxopentanoate + L-glutamate</text>
        <dbReference type="Rhea" id="RHEA:24801"/>
        <dbReference type="ChEBI" id="CHEBI:16810"/>
        <dbReference type="ChEBI" id="CHEBI:29985"/>
        <dbReference type="ChEBI" id="CHEBI:35146"/>
        <dbReference type="ChEBI" id="CHEBI:58045"/>
        <dbReference type="EC" id="2.6.1.42"/>
    </reaction>
</comment>
<dbReference type="EMBL" id="JAEPRA010000024">
    <property type="protein sequence ID" value="KAG2172474.1"/>
    <property type="molecule type" value="Genomic_DNA"/>
</dbReference>
<dbReference type="OrthoDB" id="1732691at2759"/>
<dbReference type="InterPro" id="IPR043132">
    <property type="entry name" value="BCAT-like_C"/>
</dbReference>
<dbReference type="GO" id="GO:0005739">
    <property type="term" value="C:mitochondrion"/>
    <property type="evidence" value="ECO:0007669"/>
    <property type="project" value="TreeGrafter"/>
</dbReference>
<evidence type="ECO:0000256" key="3">
    <source>
        <dbReference type="ARBA" id="ARBA00022576"/>
    </source>
</evidence>
<evidence type="ECO:0000313" key="13">
    <source>
        <dbReference type="Proteomes" id="UP000612746"/>
    </source>
</evidence>
<keyword evidence="6 10" id="KW-0663">Pyridoxal phosphate</keyword>
<dbReference type="PIRSF" id="PIRSF006468">
    <property type="entry name" value="BCAT1"/>
    <property type="match status" value="1"/>
</dbReference>
<comment type="catalytic activity">
    <reaction evidence="11">
        <text>L-valine + 2-oxoglutarate = 3-methyl-2-oxobutanoate + L-glutamate</text>
        <dbReference type="Rhea" id="RHEA:24813"/>
        <dbReference type="ChEBI" id="CHEBI:11851"/>
        <dbReference type="ChEBI" id="CHEBI:16810"/>
        <dbReference type="ChEBI" id="CHEBI:29985"/>
        <dbReference type="ChEBI" id="CHEBI:57762"/>
        <dbReference type="EC" id="2.6.1.42"/>
    </reaction>
</comment>
<dbReference type="PROSITE" id="PS00770">
    <property type="entry name" value="AA_TRANSFER_CLASS_4"/>
    <property type="match status" value="1"/>
</dbReference>
<dbReference type="InterPro" id="IPR018300">
    <property type="entry name" value="Aminotrans_IV_CS"/>
</dbReference>
<keyword evidence="5 11" id="KW-0808">Transferase</keyword>
<evidence type="ECO:0000256" key="7">
    <source>
        <dbReference type="ARBA" id="ARBA00023304"/>
    </source>
</evidence>
<protein>
    <recommendedName>
        <fullName evidence="11">Branched-chain-amino-acid aminotransferase</fullName>
        <ecNumber evidence="11">2.6.1.42</ecNumber>
    </recommendedName>
</protein>
<dbReference type="FunFam" id="3.30.470.10:FF:000005">
    <property type="entry name" value="Branched-chain-amino-acid aminotransferase"/>
    <property type="match status" value="1"/>
</dbReference>
<dbReference type="AlphaFoldDB" id="A0A8H7PF23"/>
<dbReference type="Pfam" id="PF01063">
    <property type="entry name" value="Aminotran_4"/>
    <property type="match status" value="1"/>
</dbReference>
<dbReference type="SUPFAM" id="SSF56752">
    <property type="entry name" value="D-aminoacid aminotransferase-like PLP-dependent enzymes"/>
    <property type="match status" value="1"/>
</dbReference>
<sequence>MFSRSIAHILRKPSAFQNLGQLRFKSTTLSELSAQKVKVNKSNALKPLVPAKDLVFGKTFTDHMITAEWEEGQGWKSPEIRPFENFKILPSAVVFHYALTCFEGLKAYKGKDGKIRLFRPDMNMKRMNNSVSRIALPSFNGDELIKLIGDYLKIDERWIPSERGYSLYLRPTCMGTQETLGVNPSSRALLFVIGCPVGPYYKTGFAAVSLKATTEFVRAWPRGTGSSKIGANYASGILPQQLAAKEGYQQNLWLFGDEHELTEVGTMNLFILMKNEKGEKELVTPPLDGSILPGVTRDSIIELAKEWESETGIKVVEKKMTMPQLRDAIKKDRIVEMFGAGTACIVSPIKCINYEGEDLQIPLDPSNPEEQAGPFTKRVNKTILDIQYGEVEHPWSVVVN</sequence>
<evidence type="ECO:0000256" key="8">
    <source>
        <dbReference type="PIRSR" id="PIRSR006468-1"/>
    </source>
</evidence>
<keyword evidence="3 11" id="KW-0032">Aminotransferase</keyword>
<dbReference type="FunFam" id="3.20.10.10:FF:000004">
    <property type="entry name" value="Branched-chain-amino-acid aminotransferase"/>
    <property type="match status" value="1"/>
</dbReference>
<evidence type="ECO:0000256" key="5">
    <source>
        <dbReference type="ARBA" id="ARBA00022679"/>
    </source>
</evidence>
<keyword evidence="7 11" id="KW-0100">Branched-chain amino acid biosynthesis</keyword>
<organism evidence="12 13">
    <name type="scientific">Umbelopsis vinacea</name>
    <dbReference type="NCBI Taxonomy" id="44442"/>
    <lineage>
        <taxon>Eukaryota</taxon>
        <taxon>Fungi</taxon>
        <taxon>Fungi incertae sedis</taxon>
        <taxon>Mucoromycota</taxon>
        <taxon>Mucoromycotina</taxon>
        <taxon>Umbelopsidomycetes</taxon>
        <taxon>Umbelopsidales</taxon>
        <taxon>Umbelopsidaceae</taxon>
        <taxon>Umbelopsis</taxon>
    </lineage>
</organism>
<comment type="similarity">
    <text evidence="2 9">Belongs to the class-IV pyridoxal-phosphate-dependent aminotransferase family.</text>
</comment>
<keyword evidence="4 11" id="KW-0028">Amino-acid biosynthesis</keyword>
<comment type="catalytic activity">
    <reaction evidence="11">
        <text>L-leucine + 2-oxoglutarate = 4-methyl-2-oxopentanoate + L-glutamate</text>
        <dbReference type="Rhea" id="RHEA:18321"/>
        <dbReference type="ChEBI" id="CHEBI:16810"/>
        <dbReference type="ChEBI" id="CHEBI:17865"/>
        <dbReference type="ChEBI" id="CHEBI:29985"/>
        <dbReference type="ChEBI" id="CHEBI:57427"/>
        <dbReference type="EC" id="2.6.1.42"/>
    </reaction>
</comment>
<reference evidence="12" key="1">
    <citation type="submission" date="2020-12" db="EMBL/GenBank/DDBJ databases">
        <title>Metabolic potential, ecology and presence of endohyphal bacteria is reflected in genomic diversity of Mucoromycotina.</title>
        <authorList>
            <person name="Muszewska A."/>
            <person name="Okrasinska A."/>
            <person name="Steczkiewicz K."/>
            <person name="Drgas O."/>
            <person name="Orlowska M."/>
            <person name="Perlinska-Lenart U."/>
            <person name="Aleksandrzak-Piekarczyk T."/>
            <person name="Szatraj K."/>
            <person name="Zielenkiewicz U."/>
            <person name="Pilsyk S."/>
            <person name="Malc E."/>
            <person name="Mieczkowski P."/>
            <person name="Kruszewska J.S."/>
            <person name="Biernat P."/>
            <person name="Pawlowska J."/>
        </authorList>
    </citation>
    <scope>NUCLEOTIDE SEQUENCE</scope>
    <source>
        <strain evidence="12">WA0000051536</strain>
    </source>
</reference>
<dbReference type="Gene3D" id="3.30.470.10">
    <property type="match status" value="1"/>
</dbReference>
<dbReference type="EC" id="2.6.1.42" evidence="11"/>
<evidence type="ECO:0000313" key="12">
    <source>
        <dbReference type="EMBL" id="KAG2172474.1"/>
    </source>
</evidence>
<gene>
    <name evidence="12" type="ORF">INT44_006647</name>
</gene>
<evidence type="ECO:0000256" key="6">
    <source>
        <dbReference type="ARBA" id="ARBA00022898"/>
    </source>
</evidence>
<accession>A0A8H7PF23</accession>
<dbReference type="InterPro" id="IPR001544">
    <property type="entry name" value="Aminotrans_IV"/>
</dbReference>
<dbReference type="InterPro" id="IPR043131">
    <property type="entry name" value="BCAT-like_N"/>
</dbReference>
<proteinExistence type="inferred from homology"/>
<evidence type="ECO:0000256" key="2">
    <source>
        <dbReference type="ARBA" id="ARBA00009320"/>
    </source>
</evidence>
<evidence type="ECO:0000256" key="1">
    <source>
        <dbReference type="ARBA" id="ARBA00001933"/>
    </source>
</evidence>
<name>A0A8H7PF23_9FUNG</name>
<dbReference type="GO" id="GO:0009098">
    <property type="term" value="P:L-leucine biosynthetic process"/>
    <property type="evidence" value="ECO:0007669"/>
    <property type="project" value="TreeGrafter"/>
</dbReference>
<dbReference type="GO" id="GO:0004084">
    <property type="term" value="F:branched-chain-amino-acid transaminase activity"/>
    <property type="evidence" value="ECO:0007669"/>
    <property type="project" value="UniProtKB-EC"/>
</dbReference>
<dbReference type="CDD" id="cd01557">
    <property type="entry name" value="BCAT_beta_family"/>
    <property type="match status" value="1"/>
</dbReference>
<feature type="modified residue" description="N6-(pyridoxal phosphate)lysine" evidence="8">
    <location>
        <position position="228"/>
    </location>
</feature>
<comment type="caution">
    <text evidence="12">The sequence shown here is derived from an EMBL/GenBank/DDBJ whole genome shotgun (WGS) entry which is preliminary data.</text>
</comment>
<dbReference type="InterPro" id="IPR036038">
    <property type="entry name" value="Aminotransferase-like"/>
</dbReference>
<evidence type="ECO:0000256" key="4">
    <source>
        <dbReference type="ARBA" id="ARBA00022605"/>
    </source>
</evidence>
<dbReference type="InterPro" id="IPR033939">
    <property type="entry name" value="BCAT_family"/>
</dbReference>
<dbReference type="NCBIfam" id="TIGR01123">
    <property type="entry name" value="ilvE_II"/>
    <property type="match status" value="1"/>
</dbReference>
<evidence type="ECO:0000256" key="10">
    <source>
        <dbReference type="RuleBase" id="RU004516"/>
    </source>
</evidence>
<dbReference type="NCBIfam" id="NF009897">
    <property type="entry name" value="PRK13357.1"/>
    <property type="match status" value="1"/>
</dbReference>
<evidence type="ECO:0000256" key="9">
    <source>
        <dbReference type="RuleBase" id="RU004106"/>
    </source>
</evidence>
<keyword evidence="13" id="KW-1185">Reference proteome</keyword>
<dbReference type="Proteomes" id="UP000612746">
    <property type="component" value="Unassembled WGS sequence"/>
</dbReference>
<dbReference type="PANTHER" id="PTHR11825">
    <property type="entry name" value="SUBGROUP IIII AMINOTRANSFERASE"/>
    <property type="match status" value="1"/>
</dbReference>
<comment type="cofactor">
    <cofactor evidence="1 10">
        <name>pyridoxal 5'-phosphate</name>
        <dbReference type="ChEBI" id="CHEBI:597326"/>
    </cofactor>
</comment>
<dbReference type="PANTHER" id="PTHR11825:SF44">
    <property type="entry name" value="BRANCHED-CHAIN-AMINO-ACID AMINOTRANSFERASE"/>
    <property type="match status" value="1"/>
</dbReference>